<name>A0A068SFQ7_9FUNG</name>
<dbReference type="Proteomes" id="UP000027586">
    <property type="component" value="Unassembled WGS sequence"/>
</dbReference>
<keyword evidence="7" id="KW-1185">Reference proteome</keyword>
<evidence type="ECO:0000256" key="4">
    <source>
        <dbReference type="ARBA" id="ARBA00022833"/>
    </source>
</evidence>
<evidence type="ECO:0000313" key="7">
    <source>
        <dbReference type="Proteomes" id="UP000027586"/>
    </source>
</evidence>
<keyword evidence="4" id="KW-0862">Zinc</keyword>
<dbReference type="InterPro" id="IPR012337">
    <property type="entry name" value="RNaseH-like_sf"/>
</dbReference>
<evidence type="ECO:0000256" key="2">
    <source>
        <dbReference type="ARBA" id="ARBA00022723"/>
    </source>
</evidence>
<dbReference type="OrthoDB" id="2284502at2759"/>
<organism evidence="6 7">
    <name type="scientific">Lichtheimia corymbifera JMRC:FSU:9682</name>
    <dbReference type="NCBI Taxonomy" id="1263082"/>
    <lineage>
        <taxon>Eukaryota</taxon>
        <taxon>Fungi</taxon>
        <taxon>Fungi incertae sedis</taxon>
        <taxon>Mucoromycota</taxon>
        <taxon>Mucoromycotina</taxon>
        <taxon>Mucoromycetes</taxon>
        <taxon>Mucorales</taxon>
        <taxon>Lichtheimiaceae</taxon>
        <taxon>Lichtheimia</taxon>
    </lineage>
</organism>
<keyword evidence="2" id="KW-0479">Metal-binding</keyword>
<sequence>MAQHVEQILQAPDIFIAAKHRIGCIAHIINLAAQVIIQDALKAPAPENDSDDDYEGEGTVLEDPGTLLRRFRADVRRIRSSPQRIEHYRRCCRAVETTRFITESDQDVYGDAVVDADSHVDGKMLVLDVRTRWNSTFHMIQRGLEMSRAYNMTCMGIPELNGHILTDDDWSTLQQIATLLLWCTRIAEDTEDIG</sequence>
<gene>
    <name evidence="6" type="ORF">LCOR_11886.1</name>
</gene>
<comment type="caution">
    <text evidence="6">The sequence shown here is derived from an EMBL/GenBank/DDBJ whole genome shotgun (WGS) entry which is preliminary data.</text>
</comment>
<evidence type="ECO:0000313" key="6">
    <source>
        <dbReference type="EMBL" id="CDH61109.1"/>
    </source>
</evidence>
<keyword evidence="3" id="KW-0863">Zinc-finger</keyword>
<dbReference type="EMBL" id="CBTN010000135">
    <property type="protein sequence ID" value="CDH61109.1"/>
    <property type="molecule type" value="Genomic_DNA"/>
</dbReference>
<evidence type="ECO:0000256" key="1">
    <source>
        <dbReference type="ARBA" id="ARBA00004123"/>
    </source>
</evidence>
<dbReference type="AlphaFoldDB" id="A0A068SFQ7"/>
<reference evidence="6" key="1">
    <citation type="submission" date="2013-08" db="EMBL/GenBank/DDBJ databases">
        <title>Gene expansion shapes genome architecture in the human pathogen Lichtheimia corymbifera: an evolutionary genomics analysis in the ancient terrestrial Mucorales (Mucoromycotina).</title>
        <authorList>
            <person name="Schwartze V.U."/>
            <person name="Winter S."/>
            <person name="Shelest E."/>
            <person name="Marcet-Houben M."/>
            <person name="Horn F."/>
            <person name="Wehner S."/>
            <person name="Hoffmann K."/>
            <person name="Riege K."/>
            <person name="Sammeth M."/>
            <person name="Nowrousian M."/>
            <person name="Valiante V."/>
            <person name="Linde J."/>
            <person name="Jacobsen I.D."/>
            <person name="Marz M."/>
            <person name="Brakhage A.A."/>
            <person name="Gabaldon T."/>
            <person name="Bocker S."/>
            <person name="Voigt K."/>
        </authorList>
    </citation>
    <scope>NUCLEOTIDE SEQUENCE [LARGE SCALE GENOMIC DNA]</scope>
    <source>
        <strain evidence="6">FSU 9682</strain>
    </source>
</reference>
<dbReference type="SUPFAM" id="SSF53098">
    <property type="entry name" value="Ribonuclease H-like"/>
    <property type="match status" value="1"/>
</dbReference>
<dbReference type="VEuPathDB" id="FungiDB:LCOR_11886.1"/>
<dbReference type="PANTHER" id="PTHR46481:SF10">
    <property type="entry name" value="ZINC FINGER BED DOMAIN-CONTAINING PROTEIN 39"/>
    <property type="match status" value="1"/>
</dbReference>
<proteinExistence type="predicted"/>
<comment type="subcellular location">
    <subcellularLocation>
        <location evidence="1">Nucleus</location>
    </subcellularLocation>
</comment>
<dbReference type="GO" id="GO:0005634">
    <property type="term" value="C:nucleus"/>
    <property type="evidence" value="ECO:0007669"/>
    <property type="project" value="UniProtKB-SubCell"/>
</dbReference>
<dbReference type="InterPro" id="IPR052035">
    <property type="entry name" value="ZnF_BED_domain_contain"/>
</dbReference>
<dbReference type="GO" id="GO:0008270">
    <property type="term" value="F:zinc ion binding"/>
    <property type="evidence" value="ECO:0007669"/>
    <property type="project" value="UniProtKB-KW"/>
</dbReference>
<evidence type="ECO:0000256" key="5">
    <source>
        <dbReference type="ARBA" id="ARBA00023242"/>
    </source>
</evidence>
<keyword evidence="5" id="KW-0539">Nucleus</keyword>
<protein>
    <submittedName>
        <fullName evidence="6">Uncharacterized protein</fullName>
    </submittedName>
</protein>
<accession>A0A068SFQ7</accession>
<evidence type="ECO:0000256" key="3">
    <source>
        <dbReference type="ARBA" id="ARBA00022771"/>
    </source>
</evidence>
<dbReference type="STRING" id="1263082.A0A068SFQ7"/>
<dbReference type="PANTHER" id="PTHR46481">
    <property type="entry name" value="ZINC FINGER BED DOMAIN-CONTAINING PROTEIN 4"/>
    <property type="match status" value="1"/>
</dbReference>